<feature type="domain" description="ABC3 transporter permease C-terminal" evidence="8">
    <location>
        <begin position="305"/>
        <end position="423"/>
    </location>
</feature>
<dbReference type="GO" id="GO:0005886">
    <property type="term" value="C:plasma membrane"/>
    <property type="evidence" value="ECO:0007669"/>
    <property type="project" value="UniProtKB-SubCell"/>
</dbReference>
<comment type="subcellular location">
    <subcellularLocation>
        <location evidence="1">Cell membrane</location>
        <topology evidence="1">Multi-pass membrane protein</topology>
    </subcellularLocation>
</comment>
<dbReference type="InterPro" id="IPR017800">
    <property type="entry name" value="ADOP"/>
</dbReference>
<proteinExistence type="inferred from homology"/>
<evidence type="ECO:0000256" key="4">
    <source>
        <dbReference type="ARBA" id="ARBA00022989"/>
    </source>
</evidence>
<keyword evidence="2" id="KW-1003">Cell membrane</keyword>
<name>A0A841K7G8_9BACT</name>
<keyword evidence="11" id="KW-1185">Reference proteome</keyword>
<feature type="transmembrane region" description="Helical" evidence="7">
    <location>
        <begin position="775"/>
        <end position="798"/>
    </location>
</feature>
<dbReference type="Pfam" id="PF02687">
    <property type="entry name" value="FtsX"/>
    <property type="match status" value="2"/>
</dbReference>
<evidence type="ECO:0000259" key="9">
    <source>
        <dbReference type="Pfam" id="PF12704"/>
    </source>
</evidence>
<dbReference type="OrthoDB" id="99790at2"/>
<feature type="domain" description="MacB-like periplasmic core" evidence="9">
    <location>
        <begin position="452"/>
        <end position="635"/>
    </location>
</feature>
<keyword evidence="4 7" id="KW-1133">Transmembrane helix</keyword>
<keyword evidence="3 7" id="KW-0812">Transmembrane</keyword>
<feature type="domain" description="MacB-like periplasmic core" evidence="9">
    <location>
        <begin position="20"/>
        <end position="253"/>
    </location>
</feature>
<reference evidence="10 11" key="1">
    <citation type="submission" date="2020-08" db="EMBL/GenBank/DDBJ databases">
        <title>Genomic Encyclopedia of Type Strains, Phase IV (KMG-IV): sequencing the most valuable type-strain genomes for metagenomic binning, comparative biology and taxonomic classification.</title>
        <authorList>
            <person name="Goeker M."/>
        </authorList>
    </citation>
    <scope>NUCLEOTIDE SEQUENCE [LARGE SCALE GENOMIC DNA]</scope>
    <source>
        <strain evidence="10 11">DSM 103733</strain>
    </source>
</reference>
<dbReference type="GO" id="GO:0022857">
    <property type="term" value="F:transmembrane transporter activity"/>
    <property type="evidence" value="ECO:0007669"/>
    <property type="project" value="TreeGrafter"/>
</dbReference>
<evidence type="ECO:0000256" key="1">
    <source>
        <dbReference type="ARBA" id="ARBA00004651"/>
    </source>
</evidence>
<evidence type="ECO:0000256" key="3">
    <source>
        <dbReference type="ARBA" id="ARBA00022692"/>
    </source>
</evidence>
<feature type="transmembrane region" description="Helical" evidence="7">
    <location>
        <begin position="355"/>
        <end position="377"/>
    </location>
</feature>
<feature type="transmembrane region" description="Helical" evidence="7">
    <location>
        <begin position="810"/>
        <end position="831"/>
    </location>
</feature>
<dbReference type="InterPro" id="IPR050250">
    <property type="entry name" value="Macrolide_Exporter_MacB"/>
</dbReference>
<accession>A0A841K7G8</accession>
<dbReference type="Proteomes" id="UP000538666">
    <property type="component" value="Unassembled WGS sequence"/>
</dbReference>
<feature type="transmembrane region" description="Helical" evidence="7">
    <location>
        <begin position="440"/>
        <end position="464"/>
    </location>
</feature>
<dbReference type="InterPro" id="IPR025857">
    <property type="entry name" value="MacB_PCD"/>
</dbReference>
<evidence type="ECO:0000259" key="8">
    <source>
        <dbReference type="Pfam" id="PF02687"/>
    </source>
</evidence>
<dbReference type="AlphaFoldDB" id="A0A841K7G8"/>
<sequence>MIFEDIRYALRQFAKAPGFTATAILTLALGIGATTAIFTLVNAVLLKSLPVTRPEDLIRVGDNENCCVNGGMQDNWSLFSNLNYKQFRDNTPGFAQLAAFQAGANRFGVRRQGSNHPAESLVGVFVSGNAFDTLGLNAYAGRLLQPTDDKSGAVPVAVMSFRTWQQKFGQDGSVVGGTFVFNGKPFTIVGITPPGFYGERLTSDPPSFWVPLSNEPVLNDTASFLERGDMQWLNLLGRLKPGANQKQVESQMQVELRQFLQSPLSKVEPRDFVLIPKQTLHLAPGGAGVQRMQEDYKDGLHLLMGISLFVLLIACANLANLMMVRATTRRQQTSVRTALGAPRGRLISQALTECVVLAVLGGLAGLLVAYGGASLILRLAAGKSYLPIHAAPSPTVLAFAFAASLLTGILFGVAPAWMTAQADPIDALRESNRTTKNSGLWTQKALVVAQAAISLVLLCAAGLLTQSLRNMRSQHFGFDTTNRYILHIDPQMAGYKVPQLDAFYLQLHDSLAAIPGMKSVAYSLYSPMEGDNWGETAFFAGRPAPPPGSNEQSCSWIRASAGYFETIGTKIIAGRGITGQDTAATRNIAVVNQTFAKKFFKDGNPIGAHFGVISQKVADTYEIVGVTEDTNYWGPTSRMRPMYFLAGAQWVKYEDSRAQTFEDVSHLAMDAIELQTNGAIPGLESQVRNALAQINPNLTVIDFEPFAEQVSDNFSQQSLIARLTSLFGLLALILASIGLYGVTSYSVARRTGEIGIRMALGADRMNVLKMVLKGAFLQVAIGLAIGIPLTILGGRAMASQLFGIKPYDPLILAITITVLTAAAFVASAIPARRAANTEPMQALRSE</sequence>
<evidence type="ECO:0000256" key="2">
    <source>
        <dbReference type="ARBA" id="ARBA00022475"/>
    </source>
</evidence>
<comment type="similarity">
    <text evidence="6">Belongs to the ABC-4 integral membrane protein family.</text>
</comment>
<evidence type="ECO:0000313" key="10">
    <source>
        <dbReference type="EMBL" id="MBB6147061.1"/>
    </source>
</evidence>
<feature type="transmembrane region" description="Helical" evidence="7">
    <location>
        <begin position="300"/>
        <end position="319"/>
    </location>
</feature>
<protein>
    <submittedName>
        <fullName evidence="10">Putative permease</fullName>
    </submittedName>
</protein>
<feature type="domain" description="ABC3 transporter permease C-terminal" evidence="8">
    <location>
        <begin position="726"/>
        <end position="839"/>
    </location>
</feature>
<evidence type="ECO:0000313" key="11">
    <source>
        <dbReference type="Proteomes" id="UP000538666"/>
    </source>
</evidence>
<organism evidence="10 11">
    <name type="scientific">Silvibacterium bohemicum</name>
    <dbReference type="NCBI Taxonomy" id="1577686"/>
    <lineage>
        <taxon>Bacteria</taxon>
        <taxon>Pseudomonadati</taxon>
        <taxon>Acidobacteriota</taxon>
        <taxon>Terriglobia</taxon>
        <taxon>Terriglobales</taxon>
        <taxon>Acidobacteriaceae</taxon>
        <taxon>Silvibacterium</taxon>
    </lineage>
</organism>
<feature type="transmembrane region" description="Helical" evidence="7">
    <location>
        <begin position="719"/>
        <end position="742"/>
    </location>
</feature>
<evidence type="ECO:0000256" key="7">
    <source>
        <dbReference type="SAM" id="Phobius"/>
    </source>
</evidence>
<dbReference type="Pfam" id="PF12704">
    <property type="entry name" value="MacB_PCD"/>
    <property type="match status" value="2"/>
</dbReference>
<evidence type="ECO:0000256" key="6">
    <source>
        <dbReference type="ARBA" id="ARBA00038076"/>
    </source>
</evidence>
<dbReference type="PANTHER" id="PTHR30572">
    <property type="entry name" value="MEMBRANE COMPONENT OF TRANSPORTER-RELATED"/>
    <property type="match status" value="1"/>
</dbReference>
<dbReference type="PANTHER" id="PTHR30572:SF4">
    <property type="entry name" value="ABC TRANSPORTER PERMEASE YTRF"/>
    <property type="match status" value="1"/>
</dbReference>
<dbReference type="EMBL" id="JACHEK010000012">
    <property type="protein sequence ID" value="MBB6147061.1"/>
    <property type="molecule type" value="Genomic_DNA"/>
</dbReference>
<feature type="transmembrane region" description="Helical" evidence="7">
    <location>
        <begin position="397"/>
        <end position="420"/>
    </location>
</feature>
<dbReference type="RefSeq" id="WP_050059988.1">
    <property type="nucleotide sequence ID" value="NZ_JACHEK010000012.1"/>
</dbReference>
<dbReference type="InterPro" id="IPR003838">
    <property type="entry name" value="ABC3_permease_C"/>
</dbReference>
<gene>
    <name evidence="10" type="ORF">HNQ77_005046</name>
</gene>
<keyword evidence="5 7" id="KW-0472">Membrane</keyword>
<comment type="caution">
    <text evidence="10">The sequence shown here is derived from an EMBL/GenBank/DDBJ whole genome shotgun (WGS) entry which is preliminary data.</text>
</comment>
<dbReference type="NCBIfam" id="TIGR03434">
    <property type="entry name" value="ADOP"/>
    <property type="match status" value="1"/>
</dbReference>
<feature type="transmembrane region" description="Helical" evidence="7">
    <location>
        <begin position="20"/>
        <end position="45"/>
    </location>
</feature>
<evidence type="ECO:0000256" key="5">
    <source>
        <dbReference type="ARBA" id="ARBA00023136"/>
    </source>
</evidence>